<evidence type="ECO:0000256" key="2">
    <source>
        <dbReference type="ARBA" id="ARBA00004863"/>
    </source>
</evidence>
<evidence type="ECO:0000313" key="10">
    <source>
        <dbReference type="EMBL" id="MBC8362626.1"/>
    </source>
</evidence>
<keyword evidence="5" id="KW-0808">Transferase</keyword>
<dbReference type="InterPro" id="IPR044878">
    <property type="entry name" value="UbiA_sf"/>
</dbReference>
<comment type="pathway">
    <text evidence="2">Quinol/quinone metabolism; menaquinone biosynthesis.</text>
</comment>
<dbReference type="GO" id="GO:0009234">
    <property type="term" value="P:menaquinone biosynthetic process"/>
    <property type="evidence" value="ECO:0007669"/>
    <property type="project" value="UniProtKB-UniPathway"/>
</dbReference>
<evidence type="ECO:0000256" key="4">
    <source>
        <dbReference type="ARBA" id="ARBA00022475"/>
    </source>
</evidence>
<organism evidence="10 11">
    <name type="scientific">Candidatus Desulfatibia profunda</name>
    <dbReference type="NCBI Taxonomy" id="2841695"/>
    <lineage>
        <taxon>Bacteria</taxon>
        <taxon>Pseudomonadati</taxon>
        <taxon>Thermodesulfobacteriota</taxon>
        <taxon>Desulfobacteria</taxon>
        <taxon>Desulfobacterales</taxon>
        <taxon>Desulfobacterales incertae sedis</taxon>
        <taxon>Candidatus Desulfatibia</taxon>
    </lineage>
</organism>
<feature type="transmembrane region" description="Helical" evidence="9">
    <location>
        <begin position="84"/>
        <end position="105"/>
    </location>
</feature>
<dbReference type="GO" id="GO:0042371">
    <property type="term" value="P:vitamin K biosynthetic process"/>
    <property type="evidence" value="ECO:0007669"/>
    <property type="project" value="TreeGrafter"/>
</dbReference>
<dbReference type="Gene3D" id="1.10.357.140">
    <property type="entry name" value="UbiA prenyltransferase"/>
    <property type="match status" value="1"/>
</dbReference>
<comment type="subcellular location">
    <subcellularLocation>
        <location evidence="1">Membrane</location>
        <topology evidence="1">Multi-pass membrane protein</topology>
    </subcellularLocation>
</comment>
<comment type="caution">
    <text evidence="10">The sequence shown here is derived from an EMBL/GenBank/DDBJ whole genome shotgun (WGS) entry which is preliminary data.</text>
</comment>
<keyword evidence="4" id="KW-1003">Cell membrane</keyword>
<feature type="transmembrane region" description="Helical" evidence="9">
    <location>
        <begin position="162"/>
        <end position="181"/>
    </location>
</feature>
<dbReference type="PANTHER" id="PTHR13929:SF0">
    <property type="entry name" value="UBIA PRENYLTRANSFERASE DOMAIN-CONTAINING PROTEIN 1"/>
    <property type="match status" value="1"/>
</dbReference>
<evidence type="ECO:0000256" key="6">
    <source>
        <dbReference type="ARBA" id="ARBA00022692"/>
    </source>
</evidence>
<evidence type="ECO:0000256" key="7">
    <source>
        <dbReference type="ARBA" id="ARBA00022989"/>
    </source>
</evidence>
<evidence type="ECO:0000256" key="5">
    <source>
        <dbReference type="ARBA" id="ARBA00022679"/>
    </source>
</evidence>
<accession>A0A8J6NYG3</accession>
<evidence type="ECO:0000256" key="3">
    <source>
        <dbReference type="ARBA" id="ARBA00022428"/>
    </source>
</evidence>
<dbReference type="GO" id="GO:0004659">
    <property type="term" value="F:prenyltransferase activity"/>
    <property type="evidence" value="ECO:0007669"/>
    <property type="project" value="InterPro"/>
</dbReference>
<evidence type="ECO:0000256" key="8">
    <source>
        <dbReference type="ARBA" id="ARBA00023136"/>
    </source>
</evidence>
<reference evidence="10 11" key="1">
    <citation type="submission" date="2020-08" db="EMBL/GenBank/DDBJ databases">
        <title>Bridging the membrane lipid divide: bacteria of the FCB group superphylum have the potential to synthesize archaeal ether lipids.</title>
        <authorList>
            <person name="Villanueva L."/>
            <person name="Von Meijenfeldt F.A.B."/>
            <person name="Westbye A.B."/>
            <person name="Yadav S."/>
            <person name="Hopmans E.C."/>
            <person name="Dutilh B.E."/>
            <person name="Sinninghe Damste J.S."/>
        </authorList>
    </citation>
    <scope>NUCLEOTIDE SEQUENCE [LARGE SCALE GENOMIC DNA]</scope>
    <source>
        <strain evidence="10">NIOZ-UU30</strain>
    </source>
</reference>
<keyword evidence="8 9" id="KW-0472">Membrane</keyword>
<keyword evidence="3" id="KW-0474">Menaquinone biosynthesis</keyword>
<feature type="transmembrane region" description="Helical" evidence="9">
    <location>
        <begin position="30"/>
        <end position="49"/>
    </location>
</feature>
<feature type="transmembrane region" description="Helical" evidence="9">
    <location>
        <begin position="234"/>
        <end position="253"/>
    </location>
</feature>
<evidence type="ECO:0000256" key="9">
    <source>
        <dbReference type="SAM" id="Phobius"/>
    </source>
</evidence>
<feature type="transmembrane region" description="Helical" evidence="9">
    <location>
        <begin position="111"/>
        <end position="128"/>
    </location>
</feature>
<feature type="transmembrane region" description="Helical" evidence="9">
    <location>
        <begin position="210"/>
        <end position="228"/>
    </location>
</feature>
<evidence type="ECO:0000256" key="1">
    <source>
        <dbReference type="ARBA" id="ARBA00004141"/>
    </source>
</evidence>
<sequence length="288" mass="30431">MRLPFLVLPPACVALGAATAAWSGSKINLLYLFIAFVGAVSAHISVNALNEYDDFKSGLDFNTRRTPFSGGSGTLPAKPDKAHVAFITGMISLAITALIGIYFTYIRGLGLLPLGLLGLFIIVAYTRWLTRSPFLCLIAPGLGFGPLMVMGTDFVLTGSYSWTSFVASLVPFFLVSDLLLLNQFPDVEADREIGRHHLPIAIGKEASVKVYGAFLAAAYAAIVVGYLAGVLPSASLVALVSIVLAVSTVKGAARHAGDITKLIPYMGRNVVINIATPVLLAISLFVVS</sequence>
<dbReference type="CDD" id="cd13962">
    <property type="entry name" value="PT_UbiA_UBIAD1"/>
    <property type="match status" value="1"/>
</dbReference>
<dbReference type="Pfam" id="PF01040">
    <property type="entry name" value="UbiA"/>
    <property type="match status" value="1"/>
</dbReference>
<dbReference type="PANTHER" id="PTHR13929">
    <property type="entry name" value="1,4-DIHYDROXY-2-NAPHTHOATE OCTAPRENYLTRANSFERASE"/>
    <property type="match status" value="1"/>
</dbReference>
<dbReference type="PIRSF" id="PIRSF005355">
    <property type="entry name" value="UBIAD1"/>
    <property type="match status" value="1"/>
</dbReference>
<dbReference type="EMBL" id="JACNJH010000207">
    <property type="protein sequence ID" value="MBC8362626.1"/>
    <property type="molecule type" value="Genomic_DNA"/>
</dbReference>
<keyword evidence="6 9" id="KW-0812">Transmembrane</keyword>
<gene>
    <name evidence="10" type="ORF">H8E23_14670</name>
</gene>
<feature type="transmembrane region" description="Helical" evidence="9">
    <location>
        <begin position="265"/>
        <end position="287"/>
    </location>
</feature>
<feature type="transmembrane region" description="Helical" evidence="9">
    <location>
        <begin position="135"/>
        <end position="156"/>
    </location>
</feature>
<dbReference type="InterPro" id="IPR026046">
    <property type="entry name" value="UBIAD1"/>
</dbReference>
<dbReference type="InterPro" id="IPR000537">
    <property type="entry name" value="UbiA_prenyltransferase"/>
</dbReference>
<dbReference type="Proteomes" id="UP000603434">
    <property type="component" value="Unassembled WGS sequence"/>
</dbReference>
<protein>
    <submittedName>
        <fullName evidence="10">Prenyltransferase</fullName>
    </submittedName>
</protein>
<name>A0A8J6NYG3_9BACT</name>
<keyword evidence="7 9" id="KW-1133">Transmembrane helix</keyword>
<dbReference type="UniPathway" id="UPA00079"/>
<dbReference type="AlphaFoldDB" id="A0A8J6NYG3"/>
<proteinExistence type="predicted"/>
<evidence type="ECO:0000313" key="11">
    <source>
        <dbReference type="Proteomes" id="UP000603434"/>
    </source>
</evidence>
<dbReference type="GO" id="GO:0016020">
    <property type="term" value="C:membrane"/>
    <property type="evidence" value="ECO:0007669"/>
    <property type="project" value="UniProtKB-SubCell"/>
</dbReference>